<dbReference type="Gene3D" id="1.10.10.10">
    <property type="entry name" value="Winged helix-like DNA-binding domain superfamily/Winged helix DNA-binding domain"/>
    <property type="match status" value="1"/>
</dbReference>
<dbReference type="SUPFAM" id="SSF52172">
    <property type="entry name" value="CheY-like"/>
    <property type="match status" value="1"/>
</dbReference>
<dbReference type="SMART" id="SM00862">
    <property type="entry name" value="Trans_reg_C"/>
    <property type="match status" value="1"/>
</dbReference>
<evidence type="ECO:0008006" key="8">
    <source>
        <dbReference type="Google" id="ProtNLM"/>
    </source>
</evidence>
<dbReference type="InterPro" id="IPR016032">
    <property type="entry name" value="Sig_transdc_resp-reg_C-effctor"/>
</dbReference>
<evidence type="ECO:0000259" key="5">
    <source>
        <dbReference type="PROSITE" id="PS51755"/>
    </source>
</evidence>
<accession>A0A0N8PQZ8</accession>
<dbReference type="GO" id="GO:0000156">
    <property type="term" value="F:phosphorelay response regulator activity"/>
    <property type="evidence" value="ECO:0007669"/>
    <property type="project" value="TreeGrafter"/>
</dbReference>
<gene>
    <name evidence="6" type="ORF">SE17_37595</name>
</gene>
<keyword evidence="7" id="KW-1185">Reference proteome</keyword>
<feature type="DNA-binding region" description="OmpR/PhoB-type" evidence="3">
    <location>
        <begin position="70"/>
        <end position="166"/>
    </location>
</feature>
<dbReference type="InterPro" id="IPR001789">
    <property type="entry name" value="Sig_transdc_resp-reg_receiver"/>
</dbReference>
<dbReference type="CDD" id="cd00383">
    <property type="entry name" value="trans_reg_C"/>
    <property type="match status" value="1"/>
</dbReference>
<name>A0A0N8PQZ8_9CHLR</name>
<keyword evidence="1 3" id="KW-0238">DNA-binding</keyword>
<evidence type="ECO:0000256" key="3">
    <source>
        <dbReference type="PROSITE-ProRule" id="PRU01091"/>
    </source>
</evidence>
<dbReference type="PROSITE" id="PS51755">
    <property type="entry name" value="OMPR_PHOB"/>
    <property type="match status" value="1"/>
</dbReference>
<dbReference type="PROSITE" id="PS50110">
    <property type="entry name" value="RESPONSE_REGULATORY"/>
    <property type="match status" value="1"/>
</dbReference>
<feature type="domain" description="Response regulatory" evidence="4">
    <location>
        <begin position="1"/>
        <end position="29"/>
    </location>
</feature>
<dbReference type="EMBL" id="LJCR01002584">
    <property type="protein sequence ID" value="KPV48525.1"/>
    <property type="molecule type" value="Genomic_DNA"/>
</dbReference>
<dbReference type="GO" id="GO:0005829">
    <property type="term" value="C:cytosol"/>
    <property type="evidence" value="ECO:0007669"/>
    <property type="project" value="TreeGrafter"/>
</dbReference>
<evidence type="ECO:0000259" key="4">
    <source>
        <dbReference type="PROSITE" id="PS50110"/>
    </source>
</evidence>
<feature type="non-terminal residue" evidence="6">
    <location>
        <position position="1"/>
    </location>
</feature>
<dbReference type="GO" id="GO:0000976">
    <property type="term" value="F:transcription cis-regulatory region binding"/>
    <property type="evidence" value="ECO:0007669"/>
    <property type="project" value="TreeGrafter"/>
</dbReference>
<dbReference type="SUPFAM" id="SSF46894">
    <property type="entry name" value="C-terminal effector domain of the bipartite response regulators"/>
    <property type="match status" value="1"/>
</dbReference>
<dbReference type="InterPro" id="IPR001867">
    <property type="entry name" value="OmpR/PhoB-type_DNA-bd"/>
</dbReference>
<feature type="domain" description="OmpR/PhoB-type" evidence="5">
    <location>
        <begin position="70"/>
        <end position="166"/>
    </location>
</feature>
<evidence type="ECO:0000313" key="7">
    <source>
        <dbReference type="Proteomes" id="UP000050509"/>
    </source>
</evidence>
<dbReference type="PANTHER" id="PTHR48111:SF50">
    <property type="entry name" value="KDP OPERON TRANSCRIPTIONAL REGULATORY PROTEIN KDPE"/>
    <property type="match status" value="1"/>
</dbReference>
<dbReference type="GO" id="GO:0006355">
    <property type="term" value="P:regulation of DNA-templated transcription"/>
    <property type="evidence" value="ECO:0007669"/>
    <property type="project" value="InterPro"/>
</dbReference>
<sequence>VAALRSGAFNYLLKPCNSAELLECVEKAARRRASEQRRLQAMRLLAEEFQASDELAPPEPPVANVAAEPGRYMQIGNLKLDLFRHTASPGPTPLHMTPIEYTFLRCLAETPGRVYPCAGIVRHTHGYEAEEAEAQALLRAHVRNLRRKLPPDYLVTVRSAGYMLVDPAEVPRGEVMLRAAAEP</sequence>
<dbReference type="Pfam" id="PF00486">
    <property type="entry name" value="Trans_reg_C"/>
    <property type="match status" value="1"/>
</dbReference>
<comment type="caution">
    <text evidence="2">Lacks conserved residue(s) required for the propagation of feature annotation.</text>
</comment>
<dbReference type="InterPro" id="IPR039420">
    <property type="entry name" value="WalR-like"/>
</dbReference>
<dbReference type="Gene3D" id="3.40.50.2300">
    <property type="match status" value="1"/>
</dbReference>
<protein>
    <recommendedName>
        <fullName evidence="8">OmpR/PhoB-type domain-containing protein</fullName>
    </recommendedName>
</protein>
<comment type="caution">
    <text evidence="6">The sequence shown here is derived from an EMBL/GenBank/DDBJ whole genome shotgun (WGS) entry which is preliminary data.</text>
</comment>
<evidence type="ECO:0000256" key="1">
    <source>
        <dbReference type="ARBA" id="ARBA00023125"/>
    </source>
</evidence>
<dbReference type="AlphaFoldDB" id="A0A0N8PQZ8"/>
<reference evidence="6 7" key="1">
    <citation type="submission" date="2015-09" db="EMBL/GenBank/DDBJ databases">
        <title>Draft genome sequence of Kouleothrix aurantiaca JCM 19913.</title>
        <authorList>
            <person name="Hemp J."/>
        </authorList>
    </citation>
    <scope>NUCLEOTIDE SEQUENCE [LARGE SCALE GENOMIC DNA]</scope>
    <source>
        <strain evidence="6 7">COM-B</strain>
    </source>
</reference>
<dbReference type="InterPro" id="IPR011006">
    <property type="entry name" value="CheY-like_superfamily"/>
</dbReference>
<dbReference type="Proteomes" id="UP000050509">
    <property type="component" value="Unassembled WGS sequence"/>
</dbReference>
<dbReference type="InterPro" id="IPR036388">
    <property type="entry name" value="WH-like_DNA-bd_sf"/>
</dbReference>
<dbReference type="GO" id="GO:0032993">
    <property type="term" value="C:protein-DNA complex"/>
    <property type="evidence" value="ECO:0007669"/>
    <property type="project" value="TreeGrafter"/>
</dbReference>
<evidence type="ECO:0000256" key="2">
    <source>
        <dbReference type="PROSITE-ProRule" id="PRU00169"/>
    </source>
</evidence>
<proteinExistence type="predicted"/>
<dbReference type="PANTHER" id="PTHR48111">
    <property type="entry name" value="REGULATOR OF RPOS"/>
    <property type="match status" value="1"/>
</dbReference>
<evidence type="ECO:0000313" key="6">
    <source>
        <dbReference type="EMBL" id="KPV48525.1"/>
    </source>
</evidence>
<organism evidence="6 7">
    <name type="scientific">Kouleothrix aurantiaca</name>
    <dbReference type="NCBI Taxonomy" id="186479"/>
    <lineage>
        <taxon>Bacteria</taxon>
        <taxon>Bacillati</taxon>
        <taxon>Chloroflexota</taxon>
        <taxon>Chloroflexia</taxon>
        <taxon>Chloroflexales</taxon>
        <taxon>Roseiflexineae</taxon>
        <taxon>Roseiflexaceae</taxon>
        <taxon>Kouleothrix</taxon>
    </lineage>
</organism>